<keyword evidence="3" id="KW-1185">Reference proteome</keyword>
<dbReference type="EMBL" id="CAJNOQ010033123">
    <property type="protein sequence ID" value="CAF1588368.1"/>
    <property type="molecule type" value="Genomic_DNA"/>
</dbReference>
<comment type="caution">
    <text evidence="1">The sequence shown here is derived from an EMBL/GenBank/DDBJ whole genome shotgun (WGS) entry which is preliminary data.</text>
</comment>
<accession>A0A815ZZ10</accession>
<reference evidence="1" key="1">
    <citation type="submission" date="2021-02" db="EMBL/GenBank/DDBJ databases">
        <authorList>
            <person name="Nowell W R."/>
        </authorList>
    </citation>
    <scope>NUCLEOTIDE SEQUENCE</scope>
</reference>
<dbReference type="Proteomes" id="UP000663829">
    <property type="component" value="Unassembled WGS sequence"/>
</dbReference>
<dbReference type="Proteomes" id="UP000681722">
    <property type="component" value="Unassembled WGS sequence"/>
</dbReference>
<evidence type="ECO:0000313" key="2">
    <source>
        <dbReference type="EMBL" id="CAF4459381.1"/>
    </source>
</evidence>
<protein>
    <submittedName>
        <fullName evidence="1">Uncharacterized protein</fullName>
    </submittedName>
</protein>
<sequence length="108" mass="12683">KLKRKENKLLLQKFREKDAGQHRKSRQKTREISIKMTKIRERNRARLAKRRLKLTSEKVGLRLSKLPLSSSSTIPKFAYKCFENLAPIAPSRSTNLSEVIKNNVIQFY</sequence>
<organism evidence="1 3">
    <name type="scientific">Didymodactylos carnosus</name>
    <dbReference type="NCBI Taxonomy" id="1234261"/>
    <lineage>
        <taxon>Eukaryota</taxon>
        <taxon>Metazoa</taxon>
        <taxon>Spiralia</taxon>
        <taxon>Gnathifera</taxon>
        <taxon>Rotifera</taxon>
        <taxon>Eurotatoria</taxon>
        <taxon>Bdelloidea</taxon>
        <taxon>Philodinida</taxon>
        <taxon>Philodinidae</taxon>
        <taxon>Didymodactylos</taxon>
    </lineage>
</organism>
<feature type="non-terminal residue" evidence="1">
    <location>
        <position position="1"/>
    </location>
</feature>
<proteinExistence type="predicted"/>
<dbReference type="EMBL" id="CAJOBC010099235">
    <property type="protein sequence ID" value="CAF4459381.1"/>
    <property type="molecule type" value="Genomic_DNA"/>
</dbReference>
<dbReference type="AlphaFoldDB" id="A0A815ZZ10"/>
<gene>
    <name evidence="1" type="ORF">GPM918_LOCUS41584</name>
    <name evidence="2" type="ORF">SRO942_LOCUS42662</name>
</gene>
<name>A0A815ZZ10_9BILA</name>
<evidence type="ECO:0000313" key="1">
    <source>
        <dbReference type="EMBL" id="CAF1588368.1"/>
    </source>
</evidence>
<evidence type="ECO:0000313" key="3">
    <source>
        <dbReference type="Proteomes" id="UP000663829"/>
    </source>
</evidence>